<name>A0A0B0ER76_9BACT</name>
<accession>A0A0B0ER76</accession>
<evidence type="ECO:0000256" key="7">
    <source>
        <dbReference type="PROSITE-ProRule" id="PRU01091"/>
    </source>
</evidence>
<dbReference type="SUPFAM" id="SSF52172">
    <property type="entry name" value="CheY-like"/>
    <property type="match status" value="1"/>
</dbReference>
<dbReference type="AlphaFoldDB" id="A0A0B0ER76"/>
<dbReference type="Gene3D" id="6.10.250.690">
    <property type="match status" value="1"/>
</dbReference>
<dbReference type="Pfam" id="PF00486">
    <property type="entry name" value="Trans_reg_C"/>
    <property type="match status" value="1"/>
</dbReference>
<proteinExistence type="predicted"/>
<dbReference type="GO" id="GO:0000976">
    <property type="term" value="F:transcription cis-regulatory region binding"/>
    <property type="evidence" value="ECO:0007669"/>
    <property type="project" value="TreeGrafter"/>
</dbReference>
<dbReference type="PANTHER" id="PTHR48111:SF1">
    <property type="entry name" value="TWO-COMPONENT RESPONSE REGULATOR ORR33"/>
    <property type="match status" value="1"/>
</dbReference>
<evidence type="ECO:0000259" key="8">
    <source>
        <dbReference type="PROSITE" id="PS50110"/>
    </source>
</evidence>
<gene>
    <name evidence="10" type="primary">phoB_1</name>
    <name evidence="10" type="ORF">SCABRO_01099</name>
</gene>
<evidence type="ECO:0000259" key="9">
    <source>
        <dbReference type="PROSITE" id="PS51755"/>
    </source>
</evidence>
<dbReference type="GO" id="GO:0006355">
    <property type="term" value="P:regulation of DNA-templated transcription"/>
    <property type="evidence" value="ECO:0007669"/>
    <property type="project" value="InterPro"/>
</dbReference>
<dbReference type="InterPro" id="IPR001867">
    <property type="entry name" value="OmpR/PhoB-type_DNA-bd"/>
</dbReference>
<dbReference type="Gene3D" id="1.10.10.10">
    <property type="entry name" value="Winged helix-like DNA-binding domain superfamily/Winged helix DNA-binding domain"/>
    <property type="match status" value="1"/>
</dbReference>
<feature type="domain" description="OmpR/PhoB-type" evidence="9">
    <location>
        <begin position="125"/>
        <end position="225"/>
    </location>
</feature>
<dbReference type="CDD" id="cd00383">
    <property type="entry name" value="trans_reg_C"/>
    <property type="match status" value="1"/>
</dbReference>
<dbReference type="GO" id="GO:0000156">
    <property type="term" value="F:phosphorelay response regulator activity"/>
    <property type="evidence" value="ECO:0007669"/>
    <property type="project" value="TreeGrafter"/>
</dbReference>
<evidence type="ECO:0000256" key="2">
    <source>
        <dbReference type="ARBA" id="ARBA00023012"/>
    </source>
</evidence>
<evidence type="ECO:0000313" key="11">
    <source>
        <dbReference type="Proteomes" id="UP000030652"/>
    </source>
</evidence>
<evidence type="ECO:0000313" key="10">
    <source>
        <dbReference type="EMBL" id="KHE93180.1"/>
    </source>
</evidence>
<evidence type="ECO:0000256" key="6">
    <source>
        <dbReference type="PROSITE-ProRule" id="PRU00169"/>
    </source>
</evidence>
<dbReference type="CDD" id="cd17574">
    <property type="entry name" value="REC_OmpR"/>
    <property type="match status" value="1"/>
</dbReference>
<evidence type="ECO:0000256" key="1">
    <source>
        <dbReference type="ARBA" id="ARBA00022553"/>
    </source>
</evidence>
<dbReference type="GO" id="GO:0005829">
    <property type="term" value="C:cytosol"/>
    <property type="evidence" value="ECO:0007669"/>
    <property type="project" value="TreeGrafter"/>
</dbReference>
<sequence>MTHILIIEDEENIRIGLKDLLETEHYQVSVAEDGKKGLSLALGNVADLVILDIMLPYVDGYEVLKAMRDANLETPVILLSAKTQELDRVLGFRLGADDYVTKPFSSSELLMRIKARLKNLQQEKLRSFRSGELMLDMVASKLCIGNKEVSATIKEKEILSYLIRHAGKAVTRQKILQDVWGAEASSVTSRTIDTHILTLRKKIEPDPKKPTFIVSVHNVGYRFEKAD</sequence>
<feature type="domain" description="Response regulatory" evidence="8">
    <location>
        <begin position="3"/>
        <end position="117"/>
    </location>
</feature>
<keyword evidence="3" id="KW-0805">Transcription regulation</keyword>
<evidence type="ECO:0000256" key="3">
    <source>
        <dbReference type="ARBA" id="ARBA00023015"/>
    </source>
</evidence>
<dbReference type="Pfam" id="PF00072">
    <property type="entry name" value="Response_reg"/>
    <property type="match status" value="1"/>
</dbReference>
<dbReference type="PROSITE" id="PS51755">
    <property type="entry name" value="OMPR_PHOB"/>
    <property type="match status" value="1"/>
</dbReference>
<dbReference type="SMART" id="SM00448">
    <property type="entry name" value="REC"/>
    <property type="match status" value="1"/>
</dbReference>
<dbReference type="SMART" id="SM00862">
    <property type="entry name" value="Trans_reg_C"/>
    <property type="match status" value="1"/>
</dbReference>
<dbReference type="InterPro" id="IPR001789">
    <property type="entry name" value="Sig_transdc_resp-reg_receiver"/>
</dbReference>
<dbReference type="eggNOG" id="COG0745">
    <property type="taxonomic scope" value="Bacteria"/>
</dbReference>
<dbReference type="GO" id="GO:0032993">
    <property type="term" value="C:protein-DNA complex"/>
    <property type="evidence" value="ECO:0007669"/>
    <property type="project" value="TreeGrafter"/>
</dbReference>
<keyword evidence="4 7" id="KW-0238">DNA-binding</keyword>
<dbReference type="PROSITE" id="PS50110">
    <property type="entry name" value="RESPONSE_REGULATORY"/>
    <property type="match status" value="1"/>
</dbReference>
<evidence type="ECO:0000256" key="5">
    <source>
        <dbReference type="ARBA" id="ARBA00023163"/>
    </source>
</evidence>
<keyword evidence="1 6" id="KW-0597">Phosphoprotein</keyword>
<comment type="caution">
    <text evidence="10">The sequence shown here is derived from an EMBL/GenBank/DDBJ whole genome shotgun (WGS) entry which is preliminary data.</text>
</comment>
<dbReference type="PANTHER" id="PTHR48111">
    <property type="entry name" value="REGULATOR OF RPOS"/>
    <property type="match status" value="1"/>
</dbReference>
<dbReference type="EMBL" id="JRYO01000071">
    <property type="protein sequence ID" value="KHE93180.1"/>
    <property type="molecule type" value="Genomic_DNA"/>
</dbReference>
<dbReference type="Proteomes" id="UP000030652">
    <property type="component" value="Unassembled WGS sequence"/>
</dbReference>
<reference evidence="10 11" key="1">
    <citation type="submission" date="2014-10" db="EMBL/GenBank/DDBJ databases">
        <title>Draft genome of anammox bacterium scalindua brodae, obtained using differential coverage binning of sequence data from two enrichment reactors.</title>
        <authorList>
            <person name="Speth D.R."/>
            <person name="Russ L."/>
            <person name="Kartal B."/>
            <person name="Op den Camp H.J."/>
            <person name="Dutilh B.E."/>
            <person name="Jetten M.S."/>
        </authorList>
    </citation>
    <scope>NUCLEOTIDE SEQUENCE [LARGE SCALE GENOMIC DNA]</scope>
    <source>
        <strain evidence="10">RU1</strain>
    </source>
</reference>
<dbReference type="InterPro" id="IPR039420">
    <property type="entry name" value="WalR-like"/>
</dbReference>
<protein>
    <submittedName>
        <fullName evidence="10">Two-component response regulator OmpR/PhoB family protein</fullName>
    </submittedName>
</protein>
<dbReference type="Gene3D" id="3.40.50.2300">
    <property type="match status" value="1"/>
</dbReference>
<dbReference type="InterPro" id="IPR011006">
    <property type="entry name" value="CheY-like_superfamily"/>
</dbReference>
<dbReference type="InterPro" id="IPR036388">
    <property type="entry name" value="WH-like_DNA-bd_sf"/>
</dbReference>
<organism evidence="10 11">
    <name type="scientific">Candidatus Scalindua brodae</name>
    <dbReference type="NCBI Taxonomy" id="237368"/>
    <lineage>
        <taxon>Bacteria</taxon>
        <taxon>Pseudomonadati</taxon>
        <taxon>Planctomycetota</taxon>
        <taxon>Candidatus Brocadiia</taxon>
        <taxon>Candidatus Brocadiales</taxon>
        <taxon>Candidatus Scalinduaceae</taxon>
        <taxon>Candidatus Scalindua</taxon>
    </lineage>
</organism>
<dbReference type="FunFam" id="3.40.50.2300:FF:000001">
    <property type="entry name" value="DNA-binding response regulator PhoB"/>
    <property type="match status" value="1"/>
</dbReference>
<keyword evidence="5" id="KW-0804">Transcription</keyword>
<evidence type="ECO:0000256" key="4">
    <source>
        <dbReference type="ARBA" id="ARBA00023125"/>
    </source>
</evidence>
<feature type="DNA-binding region" description="OmpR/PhoB-type" evidence="7">
    <location>
        <begin position="125"/>
        <end position="225"/>
    </location>
</feature>
<keyword evidence="2" id="KW-0902">Two-component regulatory system</keyword>
<feature type="modified residue" description="4-aspartylphosphate" evidence="6">
    <location>
        <position position="52"/>
    </location>
</feature>